<dbReference type="Proteomes" id="UP000821845">
    <property type="component" value="Chromosome 8"/>
</dbReference>
<organism evidence="1 2">
    <name type="scientific">Hyalomma asiaticum</name>
    <name type="common">Tick</name>
    <dbReference type="NCBI Taxonomy" id="266040"/>
    <lineage>
        <taxon>Eukaryota</taxon>
        <taxon>Metazoa</taxon>
        <taxon>Ecdysozoa</taxon>
        <taxon>Arthropoda</taxon>
        <taxon>Chelicerata</taxon>
        <taxon>Arachnida</taxon>
        <taxon>Acari</taxon>
        <taxon>Parasitiformes</taxon>
        <taxon>Ixodida</taxon>
        <taxon>Ixodoidea</taxon>
        <taxon>Ixodidae</taxon>
        <taxon>Hyalomminae</taxon>
        <taxon>Hyalomma</taxon>
    </lineage>
</organism>
<evidence type="ECO:0000313" key="1">
    <source>
        <dbReference type="EMBL" id="KAH6924756.1"/>
    </source>
</evidence>
<gene>
    <name evidence="1" type="ORF">HPB50_023791</name>
</gene>
<sequence>MGNAQGKCVPPPAAAARQDGDGIQVNGESAQEPTRDPNEPAQLPAARTGDLELSDAERRHNREGRPGESSQLAASAPKASNEVPRRSVRGQGHSRDGPDSESIQPDTATGPREEKEKLEDSTLRYSDAKAERPGGSEPSSNVDNAMAEQSCCTHGLRRKTALSGRSSYSMVLCTETASTDSRRLNEAAGDGPSQSDPKSVSIPNAGSAKKMGTSHSNNPGGNSGSSMARLKTEKQRRKEWGESLLRMMESFTGDAANAGADAFRMPEMLSHPSPPCFRYQVDTERGLRMAGERVPCPPDCAFCRSMATAIASTVVKDEGVSKTTVSEASAVDPAAGLNRHNEYFLRNMTKETPLHRTSGGAMARPLPRLALNPQLLDACMWKPLIRRRENRCASLERTPTISQPTLILSEALLAWMQSHNSRSNSFVDQMEASVSSGAQASSPVFELERLLRRLYTPLLPAIAAAEWPSQRASVDVPPSRPGSDAVFTQEMSEDPAAQRRLITNLIRMIEELKAAGRWPTSPRAHKSHQTRTAQEPQALRCSCLESARIGFQEFLSLLQQIDNFSQKVHLFLQQAQQFSVLVQLISAESQIFLVDFNAFQLRVERFKQGIDSFAQAVPNPDTSAGSTDQQVCGFDELLRDFSSLFEGLTRLIQTFSDEINSFVQADEVGAAAEETHPQTVHGTHGENQATPELHVNSAAEQVSGTFMKGSGLTSAEQERSLARVDAAFAEHGDLSPCTEEPRFTVAPIRASTSPSSPADFDATTEKTSLLEEGGSPEGLSPSPEAPPVEALTPEENIGLEEESEVVSTSPLVPSVVCNGSVRCPPQELNPGEGTSQDLPTSSSDNQQPLPLEESTPTEKPSSSQEHEASAENSHSSKDSQPSSDPFTQLRRAFSSFRRRSRRHQKS</sequence>
<accession>A0ACB7RSR9</accession>
<comment type="caution">
    <text evidence="1">The sequence shown here is derived from an EMBL/GenBank/DDBJ whole genome shotgun (WGS) entry which is preliminary data.</text>
</comment>
<reference evidence="1" key="1">
    <citation type="submission" date="2020-05" db="EMBL/GenBank/DDBJ databases">
        <title>Large-scale comparative analyses of tick genomes elucidate their genetic diversity and vector capacities.</title>
        <authorList>
            <person name="Jia N."/>
            <person name="Wang J."/>
            <person name="Shi W."/>
            <person name="Du L."/>
            <person name="Sun Y."/>
            <person name="Zhan W."/>
            <person name="Jiang J."/>
            <person name="Wang Q."/>
            <person name="Zhang B."/>
            <person name="Ji P."/>
            <person name="Sakyi L.B."/>
            <person name="Cui X."/>
            <person name="Yuan T."/>
            <person name="Jiang B."/>
            <person name="Yang W."/>
            <person name="Lam T.T.-Y."/>
            <person name="Chang Q."/>
            <person name="Ding S."/>
            <person name="Wang X."/>
            <person name="Zhu J."/>
            <person name="Ruan X."/>
            <person name="Zhao L."/>
            <person name="Wei J."/>
            <person name="Que T."/>
            <person name="Du C."/>
            <person name="Cheng J."/>
            <person name="Dai P."/>
            <person name="Han X."/>
            <person name="Huang E."/>
            <person name="Gao Y."/>
            <person name="Liu J."/>
            <person name="Shao H."/>
            <person name="Ye R."/>
            <person name="Li L."/>
            <person name="Wei W."/>
            <person name="Wang X."/>
            <person name="Wang C."/>
            <person name="Yang T."/>
            <person name="Huo Q."/>
            <person name="Li W."/>
            <person name="Guo W."/>
            <person name="Chen H."/>
            <person name="Zhou L."/>
            <person name="Ni X."/>
            <person name="Tian J."/>
            <person name="Zhou Y."/>
            <person name="Sheng Y."/>
            <person name="Liu T."/>
            <person name="Pan Y."/>
            <person name="Xia L."/>
            <person name="Li J."/>
            <person name="Zhao F."/>
            <person name="Cao W."/>
        </authorList>
    </citation>
    <scope>NUCLEOTIDE SEQUENCE</scope>
    <source>
        <strain evidence="1">Hyas-2018</strain>
    </source>
</reference>
<dbReference type="EMBL" id="CM023488">
    <property type="protein sequence ID" value="KAH6924756.1"/>
    <property type="molecule type" value="Genomic_DNA"/>
</dbReference>
<name>A0ACB7RSR9_HYAAI</name>
<proteinExistence type="predicted"/>
<protein>
    <submittedName>
        <fullName evidence="1">Uncharacterized protein</fullName>
    </submittedName>
</protein>
<evidence type="ECO:0000313" key="2">
    <source>
        <dbReference type="Proteomes" id="UP000821845"/>
    </source>
</evidence>
<keyword evidence="2" id="KW-1185">Reference proteome</keyword>